<name>A0A438DM88_VITVI</name>
<organism evidence="2 3">
    <name type="scientific">Vitis vinifera</name>
    <name type="common">Grape</name>
    <dbReference type="NCBI Taxonomy" id="29760"/>
    <lineage>
        <taxon>Eukaryota</taxon>
        <taxon>Viridiplantae</taxon>
        <taxon>Streptophyta</taxon>
        <taxon>Embryophyta</taxon>
        <taxon>Tracheophyta</taxon>
        <taxon>Spermatophyta</taxon>
        <taxon>Magnoliopsida</taxon>
        <taxon>eudicotyledons</taxon>
        <taxon>Gunneridae</taxon>
        <taxon>Pentapetalae</taxon>
        <taxon>rosids</taxon>
        <taxon>Vitales</taxon>
        <taxon>Vitaceae</taxon>
        <taxon>Viteae</taxon>
        <taxon>Vitis</taxon>
    </lineage>
</organism>
<evidence type="ECO:0000313" key="3">
    <source>
        <dbReference type="Proteomes" id="UP000288805"/>
    </source>
</evidence>
<dbReference type="EMBL" id="QGNW01001568">
    <property type="protein sequence ID" value="RVW36565.1"/>
    <property type="molecule type" value="Genomic_DNA"/>
</dbReference>
<protein>
    <submittedName>
        <fullName evidence="2">Uncharacterized protein</fullName>
    </submittedName>
</protein>
<feature type="region of interest" description="Disordered" evidence="1">
    <location>
        <begin position="1"/>
        <end position="37"/>
    </location>
</feature>
<gene>
    <name evidence="2" type="ORF">CK203_072830</name>
</gene>
<comment type="caution">
    <text evidence="2">The sequence shown here is derived from an EMBL/GenBank/DDBJ whole genome shotgun (WGS) entry which is preliminary data.</text>
</comment>
<feature type="compositionally biased region" description="Low complexity" evidence="1">
    <location>
        <begin position="1"/>
        <end position="10"/>
    </location>
</feature>
<reference evidence="2 3" key="1">
    <citation type="journal article" date="2018" name="PLoS Genet.">
        <title>Population sequencing reveals clonal diversity and ancestral inbreeding in the grapevine cultivar Chardonnay.</title>
        <authorList>
            <person name="Roach M.J."/>
            <person name="Johnson D.L."/>
            <person name="Bohlmann J."/>
            <person name="van Vuuren H.J."/>
            <person name="Jones S.J."/>
            <person name="Pretorius I.S."/>
            <person name="Schmidt S.A."/>
            <person name="Borneman A.R."/>
        </authorList>
    </citation>
    <scope>NUCLEOTIDE SEQUENCE [LARGE SCALE GENOMIC DNA]</scope>
    <source>
        <strain evidence="3">cv. Chardonnay</strain>
        <tissue evidence="2">Leaf</tissue>
    </source>
</reference>
<sequence length="52" mass="6051">MSSGSQSRSRSPQDRKIRTDRLSYRNAPYRRDSRRGFSSEVVLLTVMQSSTR</sequence>
<dbReference type="Proteomes" id="UP000288805">
    <property type="component" value="Unassembled WGS sequence"/>
</dbReference>
<proteinExistence type="predicted"/>
<dbReference type="AlphaFoldDB" id="A0A438DM88"/>
<accession>A0A438DM88</accession>
<feature type="compositionally biased region" description="Basic and acidic residues" evidence="1">
    <location>
        <begin position="11"/>
        <end position="37"/>
    </location>
</feature>
<evidence type="ECO:0000256" key="1">
    <source>
        <dbReference type="SAM" id="MobiDB-lite"/>
    </source>
</evidence>
<evidence type="ECO:0000313" key="2">
    <source>
        <dbReference type="EMBL" id="RVW36565.1"/>
    </source>
</evidence>